<evidence type="ECO:0000259" key="6">
    <source>
        <dbReference type="SMART" id="SM00644"/>
    </source>
</evidence>
<dbReference type="CDD" id="cd06583">
    <property type="entry name" value="PGRP"/>
    <property type="match status" value="1"/>
</dbReference>
<sequence>MKLLRTIQWQKLSLALAVASLMAAGFAPGAPVPFKSLPSVYAEQDQSNSLQEAFESAAKEFGVPVSILMSVSYNYSLWEHHQGEPSTSGGYGVMHLTDYTSQNNEEDQAADGGNPTSALIDDPSHHTLTEAAHLLNVDPELLKRDSTSNIRGGAALLAKYAQETLGKLPASESDWYGVVAKYSGSPQSGIALAFADDVFDTIQQGVSRQTSEGQQLILPQKEVQPNIDTIKNMQLRPTKPDTAECPRTLNCRYIPAAYEQHGDDPSDYSNYDLADRPKFGPDIRYIVIHDTEETYQDTINIFTDPDSYVSAHYVIRSYDGQIVQMVKNKNLAWHAGNWYFNMHSIGIEHEGFAMEGATWFSERLYRSSAALVRYLADKYDIPLDRAHIIGHNEVPGLTPARQSVMHQDPGPFWDWEHYMELVGAPISSKHNIKDIVTIKPDFKTNQPYIKDAPAQPSNFVYLYKEPNFNADLIDDPALVNQDKQDGFSIGAKASVGQTFSLADKQGDWTAIWFGGQKAWFYNPQGKNAVSGKGMLVTPKAGAVSISVYGAAYPEETAYPSDITPNVLIPLQYTISQGQSYIAVEKDKSDYYDAPVFTNDPYVTNKLVKGKEEFYRIFFNHRFAFVKASDVEKVRKHSVNEEENED</sequence>
<evidence type="ECO:0000256" key="1">
    <source>
        <dbReference type="ARBA" id="ARBA00001561"/>
    </source>
</evidence>
<dbReference type="EMBL" id="MSZX01000023">
    <property type="protein sequence ID" value="OPA73076.1"/>
    <property type="molecule type" value="Genomic_DNA"/>
</dbReference>
<reference evidence="7 8" key="1">
    <citation type="submission" date="2017-01" db="EMBL/GenBank/DDBJ databases">
        <title>Genome analysis of Paenibacillus selenitrireducens ES3-24.</title>
        <authorList>
            <person name="Xu D."/>
            <person name="Yao R."/>
            <person name="Zheng S."/>
        </authorList>
    </citation>
    <scope>NUCLEOTIDE SEQUENCE [LARGE SCALE GENOMIC DNA]</scope>
    <source>
        <strain evidence="7 8">ES3-24</strain>
    </source>
</reference>
<dbReference type="Pfam" id="PF01510">
    <property type="entry name" value="Amidase_2"/>
    <property type="match status" value="1"/>
</dbReference>
<keyword evidence="4" id="KW-0961">Cell wall biogenesis/degradation</keyword>
<dbReference type="SUPFAM" id="SSF55846">
    <property type="entry name" value="N-acetylmuramoyl-L-alanine amidase-like"/>
    <property type="match status" value="1"/>
</dbReference>
<dbReference type="OrthoDB" id="66275at2"/>
<evidence type="ECO:0000313" key="8">
    <source>
        <dbReference type="Proteomes" id="UP000190188"/>
    </source>
</evidence>
<dbReference type="PANTHER" id="PTHR30417">
    <property type="entry name" value="N-ACETYLMURAMOYL-L-ALANINE AMIDASE AMID"/>
    <property type="match status" value="1"/>
</dbReference>
<dbReference type="InterPro" id="IPR051206">
    <property type="entry name" value="NAMLAA_amidase_2"/>
</dbReference>
<feature type="chain" id="PRO_5012233464" description="N-acetylmuramoyl-L-alanine amidase" evidence="5">
    <location>
        <begin position="30"/>
        <end position="645"/>
    </location>
</feature>
<dbReference type="GO" id="GO:0009254">
    <property type="term" value="P:peptidoglycan turnover"/>
    <property type="evidence" value="ECO:0007669"/>
    <property type="project" value="TreeGrafter"/>
</dbReference>
<keyword evidence="5" id="KW-0732">Signal</keyword>
<dbReference type="GO" id="GO:0071555">
    <property type="term" value="P:cell wall organization"/>
    <property type="evidence" value="ECO:0007669"/>
    <property type="project" value="UniProtKB-KW"/>
</dbReference>
<dbReference type="GO" id="GO:0009253">
    <property type="term" value="P:peptidoglycan catabolic process"/>
    <property type="evidence" value="ECO:0007669"/>
    <property type="project" value="InterPro"/>
</dbReference>
<dbReference type="Gene3D" id="3.40.80.10">
    <property type="entry name" value="Peptidoglycan recognition protein-like"/>
    <property type="match status" value="1"/>
</dbReference>
<feature type="signal peptide" evidence="5">
    <location>
        <begin position="1"/>
        <end position="29"/>
    </location>
</feature>
<dbReference type="SMART" id="SM00644">
    <property type="entry name" value="Ami_2"/>
    <property type="match status" value="1"/>
</dbReference>
<evidence type="ECO:0000256" key="4">
    <source>
        <dbReference type="ARBA" id="ARBA00023316"/>
    </source>
</evidence>
<dbReference type="Gene3D" id="1.10.530.10">
    <property type="match status" value="1"/>
</dbReference>
<name>A0A1T2X026_9BACL</name>
<comment type="catalytic activity">
    <reaction evidence="1">
        <text>Hydrolyzes the link between N-acetylmuramoyl residues and L-amino acid residues in certain cell-wall glycopeptides.</text>
        <dbReference type="EC" id="3.5.1.28"/>
    </reaction>
</comment>
<dbReference type="FunFam" id="3.40.80.10:FF:000006">
    <property type="entry name" value="N-acetylmuramoyl-L-alanine amidase"/>
    <property type="match status" value="1"/>
</dbReference>
<dbReference type="STRING" id="1324314.BVG16_30645"/>
<dbReference type="AlphaFoldDB" id="A0A1T2X026"/>
<proteinExistence type="predicted"/>
<organism evidence="7 8">
    <name type="scientific">Paenibacillus selenitireducens</name>
    <dbReference type="NCBI Taxonomy" id="1324314"/>
    <lineage>
        <taxon>Bacteria</taxon>
        <taxon>Bacillati</taxon>
        <taxon>Bacillota</taxon>
        <taxon>Bacilli</taxon>
        <taxon>Bacillales</taxon>
        <taxon>Paenibacillaceae</taxon>
        <taxon>Paenibacillus</taxon>
    </lineage>
</organism>
<gene>
    <name evidence="7" type="ORF">BVG16_30645</name>
</gene>
<evidence type="ECO:0000256" key="2">
    <source>
        <dbReference type="ARBA" id="ARBA00011901"/>
    </source>
</evidence>
<dbReference type="GO" id="GO:0008745">
    <property type="term" value="F:N-acetylmuramoyl-L-alanine amidase activity"/>
    <property type="evidence" value="ECO:0007669"/>
    <property type="project" value="UniProtKB-EC"/>
</dbReference>
<protein>
    <recommendedName>
        <fullName evidence="2">N-acetylmuramoyl-L-alanine amidase</fullName>
        <ecNumber evidence="2">3.5.1.28</ecNumber>
    </recommendedName>
</protein>
<dbReference type="InterPro" id="IPR036505">
    <property type="entry name" value="Amidase/PGRP_sf"/>
</dbReference>
<feature type="domain" description="N-acetylmuramoyl-L-alanine amidase" evidence="6">
    <location>
        <begin position="271"/>
        <end position="410"/>
    </location>
</feature>
<evidence type="ECO:0000313" key="7">
    <source>
        <dbReference type="EMBL" id="OPA73076.1"/>
    </source>
</evidence>
<keyword evidence="8" id="KW-1185">Reference proteome</keyword>
<dbReference type="InterPro" id="IPR002502">
    <property type="entry name" value="Amidase_domain"/>
</dbReference>
<comment type="caution">
    <text evidence="7">The sequence shown here is derived from an EMBL/GenBank/DDBJ whole genome shotgun (WGS) entry which is preliminary data.</text>
</comment>
<dbReference type="PANTHER" id="PTHR30417:SF1">
    <property type="entry name" value="N-ACETYLMURAMOYL-L-ALANINE AMIDASE AMID"/>
    <property type="match status" value="1"/>
</dbReference>
<evidence type="ECO:0000256" key="3">
    <source>
        <dbReference type="ARBA" id="ARBA00022801"/>
    </source>
</evidence>
<keyword evidence="3" id="KW-0378">Hydrolase</keyword>
<dbReference type="Proteomes" id="UP000190188">
    <property type="component" value="Unassembled WGS sequence"/>
</dbReference>
<dbReference type="EC" id="3.5.1.28" evidence="2"/>
<accession>A0A1T2X026</accession>
<evidence type="ECO:0000256" key="5">
    <source>
        <dbReference type="SAM" id="SignalP"/>
    </source>
</evidence>